<reference evidence="2" key="2">
    <citation type="journal article" date="2016" name="Sci. Rep.">
        <title>Dictyocaulus viviparus genome, variome and transcriptome elucidate lungworm biology and support future intervention.</title>
        <authorList>
            <person name="McNulty S.N."/>
            <person name="Strube C."/>
            <person name="Rosa B.A."/>
            <person name="Martin J.C."/>
            <person name="Tyagi R."/>
            <person name="Choi Y.J."/>
            <person name="Wang Q."/>
            <person name="Hallsworth Pepin K."/>
            <person name="Zhang X."/>
            <person name="Ozersky P."/>
            <person name="Wilson R.K."/>
            <person name="Sternberg P.W."/>
            <person name="Gasser R.B."/>
            <person name="Mitreva M."/>
        </authorList>
    </citation>
    <scope>NUCLEOTIDE SEQUENCE [LARGE SCALE GENOMIC DNA]</scope>
    <source>
        <strain evidence="2">HannoverDv2000</strain>
    </source>
</reference>
<dbReference type="EMBL" id="KN716233">
    <property type="protein sequence ID" value="KJH49490.1"/>
    <property type="molecule type" value="Genomic_DNA"/>
</dbReference>
<keyword evidence="2" id="KW-1185">Reference proteome</keyword>
<evidence type="ECO:0000313" key="2">
    <source>
        <dbReference type="Proteomes" id="UP000053766"/>
    </source>
</evidence>
<gene>
    <name evidence="1" type="ORF">DICVIV_04369</name>
</gene>
<dbReference type="AlphaFoldDB" id="A0A0D8XYB7"/>
<evidence type="ECO:0000313" key="1">
    <source>
        <dbReference type="EMBL" id="KJH49490.1"/>
    </source>
</evidence>
<name>A0A0D8XYB7_DICVI</name>
<proteinExistence type="predicted"/>
<sequence length="395" mass="46054">MLNYTYKRAHNFLTQSIRFNSVQAEKNLKLAVLRRNWSVEDLQRLDEVVDIEFRRAEEENQQALKKSLQIPDGLWKYQRIEQLKRWKTIPAIKYATFEVKDSLNSCLSDFLGKALHFHDDDNTDIVLSNKPPVLHWTITPLDTEVQIVIRISFPLVGPDQATFINIQNSLRNYFNSAYEWTQGILLTADVVRLHIERVHRTVIELSCRICEDELEDDQVSTPTKLLWPYLAIALKNTLNEINKHQYLQYTLELIPFGMCFFKPPLKVRVFDLSLFMATAYEYGKVSFRYQDELYDIILEKLLPDGTFVSLDQLLSVKPPKLYKQQMNTIDSDKSVTRESNRDSTTSTAQLSVNHNRGRRVSFGSIKLIDDVTKPVKGVDEYVDEMLKQTMDHLII</sequence>
<protein>
    <submittedName>
        <fullName evidence="1">Uncharacterized protein</fullName>
    </submittedName>
</protein>
<dbReference type="Proteomes" id="UP000053766">
    <property type="component" value="Unassembled WGS sequence"/>
</dbReference>
<accession>A0A0D8XYB7</accession>
<organism evidence="1 2">
    <name type="scientific">Dictyocaulus viviparus</name>
    <name type="common">Bovine lungworm</name>
    <dbReference type="NCBI Taxonomy" id="29172"/>
    <lineage>
        <taxon>Eukaryota</taxon>
        <taxon>Metazoa</taxon>
        <taxon>Ecdysozoa</taxon>
        <taxon>Nematoda</taxon>
        <taxon>Chromadorea</taxon>
        <taxon>Rhabditida</taxon>
        <taxon>Rhabditina</taxon>
        <taxon>Rhabditomorpha</taxon>
        <taxon>Strongyloidea</taxon>
        <taxon>Metastrongylidae</taxon>
        <taxon>Dictyocaulus</taxon>
    </lineage>
</organism>
<reference evidence="1 2" key="1">
    <citation type="submission" date="2013-11" db="EMBL/GenBank/DDBJ databases">
        <title>Draft genome of the bovine lungworm Dictyocaulus viviparus.</title>
        <authorList>
            <person name="Mitreva M."/>
        </authorList>
    </citation>
    <scope>NUCLEOTIDE SEQUENCE [LARGE SCALE GENOMIC DNA]</scope>
    <source>
        <strain evidence="1 2">HannoverDv2000</strain>
    </source>
</reference>
<dbReference type="OrthoDB" id="5773944at2759"/>
<dbReference type="STRING" id="29172.A0A0D8XYB7"/>